<evidence type="ECO:0000313" key="2">
    <source>
        <dbReference type="Proteomes" id="UP000054107"/>
    </source>
</evidence>
<dbReference type="STRING" id="35722.A0A0B7NAT7"/>
<accession>A0A0B7NAT7</accession>
<dbReference type="AlphaFoldDB" id="A0A0B7NAT7"/>
<dbReference type="OrthoDB" id="2289193at2759"/>
<dbReference type="EMBL" id="LN728061">
    <property type="protein sequence ID" value="CEP12533.1"/>
    <property type="molecule type" value="Genomic_DNA"/>
</dbReference>
<name>A0A0B7NAT7_9FUNG</name>
<evidence type="ECO:0000313" key="1">
    <source>
        <dbReference type="EMBL" id="CEP12533.1"/>
    </source>
</evidence>
<keyword evidence="2" id="KW-1185">Reference proteome</keyword>
<organism evidence="1 2">
    <name type="scientific">Parasitella parasitica</name>
    <dbReference type="NCBI Taxonomy" id="35722"/>
    <lineage>
        <taxon>Eukaryota</taxon>
        <taxon>Fungi</taxon>
        <taxon>Fungi incertae sedis</taxon>
        <taxon>Mucoromycota</taxon>
        <taxon>Mucoromycotina</taxon>
        <taxon>Mucoromycetes</taxon>
        <taxon>Mucorales</taxon>
        <taxon>Mucorineae</taxon>
        <taxon>Mucoraceae</taxon>
        <taxon>Parasitella</taxon>
    </lineage>
</organism>
<dbReference type="Proteomes" id="UP000054107">
    <property type="component" value="Unassembled WGS sequence"/>
</dbReference>
<sequence length="148" mass="16872">MFGKGLLSLRLRDDQSHFIQEILDENCTLTLGRIKEKLFDRFPEMREYGLSLSGLFRHLVEHVGFTLKRTKPVEEKRNDPTTIPKRNAYVENMQFDGVSYKTNYIFVDDKDGQRRAINVSILAAISYQGVKSVQTKMVAGGTTAAINL</sequence>
<proteinExistence type="predicted"/>
<protein>
    <submittedName>
        <fullName evidence="1">Uncharacterized protein</fullName>
    </submittedName>
</protein>
<reference evidence="1 2" key="1">
    <citation type="submission" date="2014-09" db="EMBL/GenBank/DDBJ databases">
        <authorList>
            <person name="Ellenberger Sabrina"/>
        </authorList>
    </citation>
    <scope>NUCLEOTIDE SEQUENCE [LARGE SCALE GENOMIC DNA]</scope>
    <source>
        <strain evidence="1 2">CBS 412.66</strain>
    </source>
</reference>
<gene>
    <name evidence="1" type="primary">PARPA_06504.1 scaffold 22734</name>
</gene>